<gene>
    <name evidence="1" type="ORF">RPERSI_LOCUS21975</name>
</gene>
<sequence length="209" mass="23689">MEQEYIQHAWESFSQADMSITKEKDGAGLGLTICKNLVEINGGEINVESKVGKGSKFSFTWNVELLKMASLPIETQFNDQIIYASPNSIKSKRILIIHPLENMRNSMLKYLKKIEKVDAFDTFDEGIIAAKTYKEINSLFAYDIVFIGLYENNKEEVINAVVELKEINGNDLSIIFIVFQSDEGIMLARELMRKASGTTSVIYTPITWI</sequence>
<dbReference type="Proteomes" id="UP000789920">
    <property type="component" value="Unassembled WGS sequence"/>
</dbReference>
<feature type="non-terminal residue" evidence="1">
    <location>
        <position position="209"/>
    </location>
</feature>
<keyword evidence="2" id="KW-1185">Reference proteome</keyword>
<evidence type="ECO:0000313" key="1">
    <source>
        <dbReference type="EMBL" id="CAG8805638.1"/>
    </source>
</evidence>
<name>A0ACA9RRM9_9GLOM</name>
<proteinExistence type="predicted"/>
<organism evidence="1 2">
    <name type="scientific">Racocetra persica</name>
    <dbReference type="NCBI Taxonomy" id="160502"/>
    <lineage>
        <taxon>Eukaryota</taxon>
        <taxon>Fungi</taxon>
        <taxon>Fungi incertae sedis</taxon>
        <taxon>Mucoromycota</taxon>
        <taxon>Glomeromycotina</taxon>
        <taxon>Glomeromycetes</taxon>
        <taxon>Diversisporales</taxon>
        <taxon>Gigasporaceae</taxon>
        <taxon>Racocetra</taxon>
    </lineage>
</organism>
<accession>A0ACA9RRM9</accession>
<comment type="caution">
    <text evidence="1">The sequence shown here is derived from an EMBL/GenBank/DDBJ whole genome shotgun (WGS) entry which is preliminary data.</text>
</comment>
<protein>
    <submittedName>
        <fullName evidence="1">14216_t:CDS:1</fullName>
    </submittedName>
</protein>
<dbReference type="EMBL" id="CAJVQC010065558">
    <property type="protein sequence ID" value="CAG8805638.1"/>
    <property type="molecule type" value="Genomic_DNA"/>
</dbReference>
<evidence type="ECO:0000313" key="2">
    <source>
        <dbReference type="Proteomes" id="UP000789920"/>
    </source>
</evidence>
<reference evidence="1" key="1">
    <citation type="submission" date="2021-06" db="EMBL/GenBank/DDBJ databases">
        <authorList>
            <person name="Kallberg Y."/>
            <person name="Tangrot J."/>
            <person name="Rosling A."/>
        </authorList>
    </citation>
    <scope>NUCLEOTIDE SEQUENCE</scope>
    <source>
        <strain evidence="1">MA461A</strain>
    </source>
</reference>